<evidence type="ECO:0000256" key="1">
    <source>
        <dbReference type="SAM" id="SignalP"/>
    </source>
</evidence>
<protein>
    <submittedName>
        <fullName evidence="2">Uncharacterized protein</fullName>
    </submittedName>
</protein>
<organism evidence="2 3">
    <name type="scientific">Kwoniella shivajii</name>
    <dbReference type="NCBI Taxonomy" id="564305"/>
    <lineage>
        <taxon>Eukaryota</taxon>
        <taxon>Fungi</taxon>
        <taxon>Dikarya</taxon>
        <taxon>Basidiomycota</taxon>
        <taxon>Agaricomycotina</taxon>
        <taxon>Tremellomycetes</taxon>
        <taxon>Tremellales</taxon>
        <taxon>Cryptococcaceae</taxon>
        <taxon>Kwoniella</taxon>
    </lineage>
</organism>
<dbReference type="Proteomes" id="UP001329825">
    <property type="component" value="Chromosome 7"/>
</dbReference>
<dbReference type="EMBL" id="CP141887">
    <property type="protein sequence ID" value="WRT68390.1"/>
    <property type="molecule type" value="Genomic_DNA"/>
</dbReference>
<reference evidence="2 3" key="1">
    <citation type="submission" date="2024-01" db="EMBL/GenBank/DDBJ databases">
        <title>Comparative genomics of Cryptococcus and Kwoniella reveals pathogenesis evolution and contrasting modes of karyotype evolution via chromosome fusion or intercentromeric recombination.</title>
        <authorList>
            <person name="Coelho M.A."/>
            <person name="David-Palma M."/>
            <person name="Shea T."/>
            <person name="Bowers K."/>
            <person name="McGinley-Smith S."/>
            <person name="Mohammad A.W."/>
            <person name="Gnirke A."/>
            <person name="Yurkov A.M."/>
            <person name="Nowrousian M."/>
            <person name="Sun S."/>
            <person name="Cuomo C.A."/>
            <person name="Heitman J."/>
        </authorList>
    </citation>
    <scope>NUCLEOTIDE SEQUENCE [LARGE SCALE GENOMIC DNA]</scope>
    <source>
        <strain evidence="2">CBS 11374</strain>
    </source>
</reference>
<name>A0ABZ1D4U1_9TREE</name>
<keyword evidence="3" id="KW-1185">Reference proteome</keyword>
<gene>
    <name evidence="2" type="ORF">IL334_005366</name>
</gene>
<keyword evidence="1" id="KW-0732">Signal</keyword>
<dbReference type="GeneID" id="87957497"/>
<feature type="signal peptide" evidence="1">
    <location>
        <begin position="1"/>
        <end position="18"/>
    </location>
</feature>
<feature type="chain" id="PRO_5046134792" evidence="1">
    <location>
        <begin position="19"/>
        <end position="106"/>
    </location>
</feature>
<evidence type="ECO:0000313" key="3">
    <source>
        <dbReference type="Proteomes" id="UP001329825"/>
    </source>
</evidence>
<proteinExistence type="predicted"/>
<dbReference type="RefSeq" id="XP_062793130.1">
    <property type="nucleotide sequence ID" value="XM_062937079.1"/>
</dbReference>
<evidence type="ECO:0000313" key="2">
    <source>
        <dbReference type="EMBL" id="WRT68390.1"/>
    </source>
</evidence>
<accession>A0ABZ1D4U1</accession>
<sequence length="106" mass="11951">MFAKYFAILTTLTVLISASPTDSSKDGAGPSNHLVSVNVRFSPYSKFINQMNPNDTFFGDGNTSIKSFHFTSDVNAPLGEWDSYWFNWVLYDKKANLEKLQDTDIL</sequence>